<protein>
    <submittedName>
        <fullName evidence="1">Uncharacterized protein</fullName>
    </submittedName>
</protein>
<sequence>MVSPRILVVLTSFGYIPSVDKPTGWYLPELAHPYEVLAPKADLVFASPKGGLAPIDPESIEVSLNDTTSMDFLNTQQDIWENTLPLSSVLHNASDFDAIFYPGGSGPMWDLATDAQSIQLIEEFYAAGKPVAAVCHGPVVLVNTFIGPVPIVSGKRVTGISNNEEDALNMTSALPFLVEDALKQRVGIYSKADEPFGEHVLVDGNLITGQNPASAAGVGEAIAKMLGI</sequence>
<gene>
    <name evidence="1" type="ORF">N3K66_004005</name>
</gene>
<dbReference type="EMBL" id="CM047942">
    <property type="protein sequence ID" value="KAI9902188.1"/>
    <property type="molecule type" value="Genomic_DNA"/>
</dbReference>
<evidence type="ECO:0000313" key="2">
    <source>
        <dbReference type="Proteomes" id="UP001163324"/>
    </source>
</evidence>
<name>A0ACC0V7L1_9HYPO</name>
<accession>A0ACC0V7L1</accession>
<organism evidence="1 2">
    <name type="scientific">Trichothecium roseum</name>
    <dbReference type="NCBI Taxonomy" id="47278"/>
    <lineage>
        <taxon>Eukaryota</taxon>
        <taxon>Fungi</taxon>
        <taxon>Dikarya</taxon>
        <taxon>Ascomycota</taxon>
        <taxon>Pezizomycotina</taxon>
        <taxon>Sordariomycetes</taxon>
        <taxon>Hypocreomycetidae</taxon>
        <taxon>Hypocreales</taxon>
        <taxon>Hypocreales incertae sedis</taxon>
        <taxon>Trichothecium</taxon>
    </lineage>
</organism>
<dbReference type="Proteomes" id="UP001163324">
    <property type="component" value="Chromosome 3"/>
</dbReference>
<proteinExistence type="predicted"/>
<keyword evidence="2" id="KW-1185">Reference proteome</keyword>
<evidence type="ECO:0000313" key="1">
    <source>
        <dbReference type="EMBL" id="KAI9902188.1"/>
    </source>
</evidence>
<reference evidence="1" key="1">
    <citation type="submission" date="2022-10" db="EMBL/GenBank/DDBJ databases">
        <title>Complete Genome of Trichothecium roseum strain YXFP-22015, a Plant Pathogen Isolated from Citrus.</title>
        <authorList>
            <person name="Wang Y."/>
            <person name="Zhu L."/>
        </authorList>
    </citation>
    <scope>NUCLEOTIDE SEQUENCE</scope>
    <source>
        <strain evidence="1">YXFP-22015</strain>
    </source>
</reference>
<comment type="caution">
    <text evidence="1">The sequence shown here is derived from an EMBL/GenBank/DDBJ whole genome shotgun (WGS) entry which is preliminary data.</text>
</comment>